<dbReference type="Gene3D" id="1.10.10.10">
    <property type="entry name" value="Winged helix-like DNA-binding domain superfamily/Winged helix DNA-binding domain"/>
    <property type="match status" value="1"/>
</dbReference>
<dbReference type="InterPro" id="IPR036390">
    <property type="entry name" value="WH_DNA-bd_sf"/>
</dbReference>
<dbReference type="Proteomes" id="UP000178379">
    <property type="component" value="Unassembled WGS sequence"/>
</dbReference>
<dbReference type="Gene3D" id="3.30.460.10">
    <property type="entry name" value="Beta Polymerase, domain 2"/>
    <property type="match status" value="1"/>
</dbReference>
<reference evidence="2 3" key="1">
    <citation type="journal article" date="2016" name="Nat. Commun.">
        <title>Thousands of microbial genomes shed light on interconnected biogeochemical processes in an aquifer system.</title>
        <authorList>
            <person name="Anantharaman K."/>
            <person name="Brown C.T."/>
            <person name="Hug L.A."/>
            <person name="Sharon I."/>
            <person name="Castelle C.J."/>
            <person name="Probst A.J."/>
            <person name="Thomas B.C."/>
            <person name="Singh A."/>
            <person name="Wilkins M.J."/>
            <person name="Karaoz U."/>
            <person name="Brodie E.L."/>
            <person name="Williams K.H."/>
            <person name="Hubbard S.S."/>
            <person name="Banfield J.F."/>
        </authorList>
    </citation>
    <scope>NUCLEOTIDE SEQUENCE [LARGE SCALE GENOMIC DNA]</scope>
</reference>
<dbReference type="InterPro" id="IPR041633">
    <property type="entry name" value="Polbeta"/>
</dbReference>
<feature type="domain" description="Polymerase beta nucleotidyltransferase" evidence="1">
    <location>
        <begin position="117"/>
        <end position="158"/>
    </location>
</feature>
<dbReference type="Pfam" id="PF18765">
    <property type="entry name" value="Polbeta"/>
    <property type="match status" value="1"/>
</dbReference>
<organism evidence="2 3">
    <name type="scientific">Candidatus Muproteobacteria bacterium RBG_16_62_13</name>
    <dbReference type="NCBI Taxonomy" id="1817756"/>
    <lineage>
        <taxon>Bacteria</taxon>
        <taxon>Pseudomonadati</taxon>
        <taxon>Pseudomonadota</taxon>
        <taxon>Candidatus Muproteobacteria</taxon>
    </lineage>
</organism>
<dbReference type="AlphaFoldDB" id="A0A1F6T3R1"/>
<proteinExistence type="predicted"/>
<evidence type="ECO:0000313" key="2">
    <source>
        <dbReference type="EMBL" id="OGI39773.1"/>
    </source>
</evidence>
<accession>A0A1F6T3R1</accession>
<comment type="caution">
    <text evidence="2">The sequence shown here is derived from an EMBL/GenBank/DDBJ whole genome shotgun (WGS) entry which is preliminary data.</text>
</comment>
<dbReference type="SUPFAM" id="SSF46785">
    <property type="entry name" value="Winged helix' DNA-binding domain"/>
    <property type="match status" value="1"/>
</dbReference>
<dbReference type="GO" id="GO:0006355">
    <property type="term" value="P:regulation of DNA-templated transcription"/>
    <property type="evidence" value="ECO:0007669"/>
    <property type="project" value="UniProtKB-ARBA"/>
</dbReference>
<dbReference type="SUPFAM" id="SSF81301">
    <property type="entry name" value="Nucleotidyltransferase"/>
    <property type="match status" value="1"/>
</dbReference>
<dbReference type="InterPro" id="IPR043519">
    <property type="entry name" value="NT_sf"/>
</dbReference>
<evidence type="ECO:0000313" key="3">
    <source>
        <dbReference type="Proteomes" id="UP000178379"/>
    </source>
</evidence>
<dbReference type="EMBL" id="MFSQ01000083">
    <property type="protein sequence ID" value="OGI39773.1"/>
    <property type="molecule type" value="Genomic_DNA"/>
</dbReference>
<dbReference type="InterPro" id="IPR011991">
    <property type="entry name" value="ArsR-like_HTH"/>
</dbReference>
<protein>
    <submittedName>
        <fullName evidence="2">Transcriptional regulator</fullName>
    </submittedName>
</protein>
<gene>
    <name evidence="2" type="ORF">A2140_08760</name>
</gene>
<dbReference type="InterPro" id="IPR036388">
    <property type="entry name" value="WH-like_DNA-bd_sf"/>
</dbReference>
<dbReference type="CDD" id="cd05403">
    <property type="entry name" value="NT_KNTase_like"/>
    <property type="match status" value="1"/>
</dbReference>
<sequence>MGTKAKTRVSRVQRRTSLADALFSTIQQRVLAYLFGQPERSFFATELIRLAGGGSGAVQRELARLADSGLVTVTRVGTQKHYQANPKSPIFAELCAIAQKTVGLAEPLRVALAPLAKRITAAFVFGSVAKRSDTATSDIDVLVLSDRVDYADVFAALQSAEAKLGRTVNPTVYTPADWRKKRKAGNAFVVKVAARPKVYLIGTEEDLG</sequence>
<name>A0A1F6T3R1_9PROT</name>
<evidence type="ECO:0000259" key="1">
    <source>
        <dbReference type="Pfam" id="PF18765"/>
    </source>
</evidence>
<dbReference type="CDD" id="cd00090">
    <property type="entry name" value="HTH_ARSR"/>
    <property type="match status" value="1"/>
</dbReference>